<comment type="similarity">
    <text evidence="2">Belongs to the V-ATPase 116 kDa subunit family.</text>
</comment>
<evidence type="ECO:0000313" key="9">
    <source>
        <dbReference type="EMBL" id="ODB96617.1"/>
    </source>
</evidence>
<dbReference type="Proteomes" id="UP000094849">
    <property type="component" value="Unassembled WGS sequence"/>
</dbReference>
<evidence type="ECO:0000256" key="4">
    <source>
        <dbReference type="ARBA" id="ARBA00022692"/>
    </source>
</evidence>
<feature type="transmembrane region" description="Helical" evidence="8">
    <location>
        <begin position="497"/>
        <end position="517"/>
    </location>
</feature>
<evidence type="ECO:0000256" key="2">
    <source>
        <dbReference type="ARBA" id="ARBA00009904"/>
    </source>
</evidence>
<dbReference type="GO" id="GO:0033179">
    <property type="term" value="C:proton-transporting V-type ATPase, V0 domain"/>
    <property type="evidence" value="ECO:0007669"/>
    <property type="project" value="InterPro"/>
</dbReference>
<evidence type="ECO:0000256" key="3">
    <source>
        <dbReference type="ARBA" id="ARBA00022448"/>
    </source>
</evidence>
<gene>
    <name evidence="9" type="ORF">A3196_07525</name>
</gene>
<feature type="transmembrane region" description="Helical" evidence="8">
    <location>
        <begin position="468"/>
        <end position="491"/>
    </location>
</feature>
<protein>
    <submittedName>
        <fullName evidence="9">V-type ATP synthase subunit I</fullName>
    </submittedName>
</protein>
<dbReference type="Gene3D" id="3.30.70.2170">
    <property type="match status" value="1"/>
</dbReference>
<evidence type="ECO:0000256" key="8">
    <source>
        <dbReference type="SAM" id="Phobius"/>
    </source>
</evidence>
<keyword evidence="6" id="KW-0406">Ion transport</keyword>
<dbReference type="Gene3D" id="3.30.70.2750">
    <property type="match status" value="1"/>
</dbReference>
<dbReference type="PANTHER" id="PTHR11629">
    <property type="entry name" value="VACUOLAR PROTON ATPASES"/>
    <property type="match status" value="1"/>
</dbReference>
<keyword evidence="7 8" id="KW-0472">Membrane</keyword>
<dbReference type="GO" id="GO:0046961">
    <property type="term" value="F:proton-transporting ATPase activity, rotational mechanism"/>
    <property type="evidence" value="ECO:0007669"/>
    <property type="project" value="InterPro"/>
</dbReference>
<evidence type="ECO:0000256" key="6">
    <source>
        <dbReference type="ARBA" id="ARBA00023065"/>
    </source>
</evidence>
<evidence type="ECO:0000256" key="5">
    <source>
        <dbReference type="ARBA" id="ARBA00022989"/>
    </source>
</evidence>
<dbReference type="AlphaFoldDB" id="A0A1E2UPG5"/>
<feature type="transmembrane region" description="Helical" evidence="8">
    <location>
        <begin position="393"/>
        <end position="414"/>
    </location>
</feature>
<dbReference type="Gene3D" id="1.20.1460.20">
    <property type="match status" value="1"/>
</dbReference>
<keyword evidence="4 8" id="KW-0812">Transmembrane</keyword>
<dbReference type="STRING" id="1818881.A3196_07525"/>
<dbReference type="RefSeq" id="WP_069024334.1">
    <property type="nucleotide sequence ID" value="NZ_LVJZ01000003.1"/>
</dbReference>
<evidence type="ECO:0000256" key="1">
    <source>
        <dbReference type="ARBA" id="ARBA00004141"/>
    </source>
</evidence>
<feature type="transmembrane region" description="Helical" evidence="8">
    <location>
        <begin position="551"/>
        <end position="572"/>
    </location>
</feature>
<feature type="transmembrane region" description="Helical" evidence="8">
    <location>
        <begin position="434"/>
        <end position="456"/>
    </location>
</feature>
<dbReference type="PANTHER" id="PTHR11629:SF63">
    <property type="entry name" value="V-TYPE PROTON ATPASE SUBUNIT A"/>
    <property type="match status" value="1"/>
</dbReference>
<organism evidence="9 10">
    <name type="scientific">Candidatus Thiodiazotropha endoloripes</name>
    <dbReference type="NCBI Taxonomy" id="1818881"/>
    <lineage>
        <taxon>Bacteria</taxon>
        <taxon>Pseudomonadati</taxon>
        <taxon>Pseudomonadota</taxon>
        <taxon>Gammaproteobacteria</taxon>
        <taxon>Chromatiales</taxon>
        <taxon>Sedimenticolaceae</taxon>
        <taxon>Candidatus Thiodiazotropha</taxon>
    </lineage>
</organism>
<keyword evidence="3" id="KW-0813">Transport</keyword>
<keyword evidence="10" id="KW-1185">Reference proteome</keyword>
<proteinExistence type="inferred from homology"/>
<sequence>MFSPLPMKQISIKVLNEDLPGASVILAGLNNFSPDNRPYAENALTEIPGQHFREQYNQAKSRLDKISALVSYTPTPFDGEVTTITEAELEQANQWLGEAWETCSDFEERQRRLTEESRNISQLETSLANFSNLDVDLGQLQQDQPFLESSIGVVSSNRVEQLKDAIGLDGYLLFPFLQSEKESHVLIIGAKRTEHSKLKSVLDTAGFRPLDIPPELHTEPETAKSRLAERHAAVDENSQQLNLEIVAWRANALEGLEQAAQTLHLAVPYVALGEAARKSGKLARLQGWVPAEDMAQVEEALQQKLPNAFVLESRDPLPEERAIVPSVMRHSRLFKPFSSLVMQYGVPRYGEVNPTHLFALTYILMFGMMFGDVGHGAVILGAALIWRRKLGSFTPFGVAAGISSMVFGLLYGSIFGFEHLFHAWWIAPLSDPLYMLTVALLWGIGFIVISSLLNIINHLVQGDRLGALFGDNGLLSLLLYSGMLGSGYSLYAEGSVGGFWATLAILTLIGIFAHKLIEQEASIGERILVAFIETFETITGYASNTLSFLRVAAFSLNHVALAIAVFTLAGMMGDTGHWITVVLGNVFILVLEGLIVAIQVLRLEFYEGFSRFYAGDGKAFKPLTLS</sequence>
<evidence type="ECO:0000256" key="7">
    <source>
        <dbReference type="ARBA" id="ARBA00023136"/>
    </source>
</evidence>
<accession>A0A1E2UPG5</accession>
<dbReference type="Pfam" id="PF01496">
    <property type="entry name" value="V_ATPase_I"/>
    <property type="match status" value="2"/>
</dbReference>
<feature type="transmembrane region" description="Helical" evidence="8">
    <location>
        <begin position="578"/>
        <end position="601"/>
    </location>
</feature>
<dbReference type="GO" id="GO:0007035">
    <property type="term" value="P:vacuolar acidification"/>
    <property type="evidence" value="ECO:0007669"/>
    <property type="project" value="TreeGrafter"/>
</dbReference>
<dbReference type="GO" id="GO:0016471">
    <property type="term" value="C:vacuolar proton-transporting V-type ATPase complex"/>
    <property type="evidence" value="ECO:0007669"/>
    <property type="project" value="TreeGrafter"/>
</dbReference>
<dbReference type="InterPro" id="IPR002490">
    <property type="entry name" value="V-ATPase_116kDa_su"/>
</dbReference>
<comment type="caution">
    <text evidence="9">The sequence shown here is derived from an EMBL/GenBank/DDBJ whole genome shotgun (WGS) entry which is preliminary data.</text>
</comment>
<comment type="subcellular location">
    <subcellularLocation>
        <location evidence="1">Membrane</location>
        <topology evidence="1">Multi-pass membrane protein</topology>
    </subcellularLocation>
</comment>
<keyword evidence="5 8" id="KW-1133">Transmembrane helix</keyword>
<dbReference type="GO" id="GO:0051117">
    <property type="term" value="F:ATPase binding"/>
    <property type="evidence" value="ECO:0007669"/>
    <property type="project" value="TreeGrafter"/>
</dbReference>
<evidence type="ECO:0000313" key="10">
    <source>
        <dbReference type="Proteomes" id="UP000094849"/>
    </source>
</evidence>
<reference evidence="9 10" key="1">
    <citation type="submission" date="2016-03" db="EMBL/GenBank/DDBJ databases">
        <title>Chemosynthetic sulphur-oxidizing symbionts of marine invertebrate animals are capable of nitrogen fixation.</title>
        <authorList>
            <person name="Petersen J.M."/>
            <person name="Kemper A."/>
            <person name="Gruber-Vodicka H."/>
            <person name="Cardini U."/>
            <person name="Geest Mvander."/>
            <person name="Kleiner M."/>
            <person name="Bulgheresi S."/>
            <person name="Fussmann M."/>
            <person name="Herbold C."/>
            <person name="Seah B.K.B."/>
            <person name="Antony C.Paul."/>
            <person name="Liu D."/>
            <person name="Belitz A."/>
            <person name="Weber M."/>
        </authorList>
    </citation>
    <scope>NUCLEOTIDE SEQUENCE [LARGE SCALE GENOMIC DNA]</scope>
    <source>
        <strain evidence="9">G_D</strain>
    </source>
</reference>
<feature type="transmembrane region" description="Helical" evidence="8">
    <location>
        <begin position="357"/>
        <end position="386"/>
    </location>
</feature>
<dbReference type="EMBL" id="LVJZ01000003">
    <property type="protein sequence ID" value="ODB96617.1"/>
    <property type="molecule type" value="Genomic_DNA"/>
</dbReference>
<name>A0A1E2UPG5_9GAMM</name>